<dbReference type="VEuPathDB" id="TrichDB:TVAG_508110"/>
<reference evidence="2" key="1">
    <citation type="submission" date="2006-10" db="EMBL/GenBank/DDBJ databases">
        <authorList>
            <person name="Amadeo P."/>
            <person name="Zhao Q."/>
            <person name="Wortman J."/>
            <person name="Fraser-Liggett C."/>
            <person name="Carlton J."/>
        </authorList>
    </citation>
    <scope>NUCLEOTIDE SEQUENCE</scope>
    <source>
        <strain evidence="2">G3</strain>
    </source>
</reference>
<keyword evidence="3" id="KW-1185">Reference proteome</keyword>
<dbReference type="AlphaFoldDB" id="A2GE62"/>
<accession>A2GE62</accession>
<sequence length="274" mass="30293">MVSLINVKNYGSQQKGAICLLCRNNVAYYICGQDCVASMGGQFVYSSPGQKSLVYGLTASTTEESPYITCSFEYQTQQISNSIFSKFKASSVAAFEVSTRMNDSYAAFCTINENTQTNGRVISTYSNEATFKIHYCNFVGNILPQSDNEVLISSYQPMEIDNCNFKDNTCQYLFQCDKKLIVTSSYINGNTCDGEIDPKSKDAKIESKSETEIEFKHNYPEQGDEICGFEAAGEAYVPAQWGYEAPPGPVTPTPEPQPVPPQPNCTIVMAPLYE</sequence>
<evidence type="ECO:0000313" key="2">
    <source>
        <dbReference type="EMBL" id="EAX84552.1"/>
    </source>
</evidence>
<dbReference type="InParanoid" id="A2GE62"/>
<evidence type="ECO:0000313" key="3">
    <source>
        <dbReference type="Proteomes" id="UP000001542"/>
    </source>
</evidence>
<feature type="region of interest" description="Disordered" evidence="1">
    <location>
        <begin position="243"/>
        <end position="264"/>
    </location>
</feature>
<proteinExistence type="predicted"/>
<name>A2GE62_TRIV3</name>
<protein>
    <submittedName>
        <fullName evidence="2">Uncharacterized protein</fullName>
    </submittedName>
</protein>
<dbReference type="EMBL" id="DS115302">
    <property type="protein sequence ID" value="EAX84552.1"/>
    <property type="molecule type" value="Genomic_DNA"/>
</dbReference>
<dbReference type="Proteomes" id="UP000001542">
    <property type="component" value="Unassembled WGS sequence"/>
</dbReference>
<feature type="compositionally biased region" description="Pro residues" evidence="1">
    <location>
        <begin position="246"/>
        <end position="263"/>
    </location>
</feature>
<organism evidence="2 3">
    <name type="scientific">Trichomonas vaginalis (strain ATCC PRA-98 / G3)</name>
    <dbReference type="NCBI Taxonomy" id="412133"/>
    <lineage>
        <taxon>Eukaryota</taxon>
        <taxon>Metamonada</taxon>
        <taxon>Parabasalia</taxon>
        <taxon>Trichomonadida</taxon>
        <taxon>Trichomonadidae</taxon>
        <taxon>Trichomonas</taxon>
    </lineage>
</organism>
<reference evidence="2" key="2">
    <citation type="journal article" date="2007" name="Science">
        <title>Draft genome sequence of the sexually transmitted pathogen Trichomonas vaginalis.</title>
        <authorList>
            <person name="Carlton J.M."/>
            <person name="Hirt R.P."/>
            <person name="Silva J.C."/>
            <person name="Delcher A.L."/>
            <person name="Schatz M."/>
            <person name="Zhao Q."/>
            <person name="Wortman J.R."/>
            <person name="Bidwell S.L."/>
            <person name="Alsmark U.C.M."/>
            <person name="Besteiro S."/>
            <person name="Sicheritz-Ponten T."/>
            <person name="Noel C.J."/>
            <person name="Dacks J.B."/>
            <person name="Foster P.G."/>
            <person name="Simillion C."/>
            <person name="Van de Peer Y."/>
            <person name="Miranda-Saavedra D."/>
            <person name="Barton G.J."/>
            <person name="Westrop G.D."/>
            <person name="Mueller S."/>
            <person name="Dessi D."/>
            <person name="Fiori P.L."/>
            <person name="Ren Q."/>
            <person name="Paulsen I."/>
            <person name="Zhang H."/>
            <person name="Bastida-Corcuera F.D."/>
            <person name="Simoes-Barbosa A."/>
            <person name="Brown M.T."/>
            <person name="Hayes R.D."/>
            <person name="Mukherjee M."/>
            <person name="Okumura C.Y."/>
            <person name="Schneider R."/>
            <person name="Smith A.J."/>
            <person name="Vanacova S."/>
            <person name="Villalvazo M."/>
            <person name="Haas B.J."/>
            <person name="Pertea M."/>
            <person name="Feldblyum T.V."/>
            <person name="Utterback T.R."/>
            <person name="Shu C.L."/>
            <person name="Osoegawa K."/>
            <person name="de Jong P.J."/>
            <person name="Hrdy I."/>
            <person name="Horvathova L."/>
            <person name="Zubacova Z."/>
            <person name="Dolezal P."/>
            <person name="Malik S.B."/>
            <person name="Logsdon J.M. Jr."/>
            <person name="Henze K."/>
            <person name="Gupta A."/>
            <person name="Wang C.C."/>
            <person name="Dunne R.L."/>
            <person name="Upcroft J.A."/>
            <person name="Upcroft P."/>
            <person name="White O."/>
            <person name="Salzberg S.L."/>
            <person name="Tang P."/>
            <person name="Chiu C.-H."/>
            <person name="Lee Y.-S."/>
            <person name="Embley T.M."/>
            <person name="Coombs G.H."/>
            <person name="Mottram J.C."/>
            <person name="Tachezy J."/>
            <person name="Fraser-Liggett C.M."/>
            <person name="Johnson P.J."/>
        </authorList>
    </citation>
    <scope>NUCLEOTIDE SEQUENCE [LARGE SCALE GENOMIC DNA]</scope>
    <source>
        <strain evidence="2">G3</strain>
    </source>
</reference>
<gene>
    <name evidence="2" type="ORF">TVAG_508110</name>
</gene>
<evidence type="ECO:0000256" key="1">
    <source>
        <dbReference type="SAM" id="MobiDB-lite"/>
    </source>
</evidence>